<dbReference type="Proteomes" id="UP000683139">
    <property type="component" value="Unassembled WGS sequence"/>
</dbReference>
<keyword evidence="4" id="KW-0732">Signal</keyword>
<dbReference type="Pfam" id="PF13416">
    <property type="entry name" value="SBP_bac_8"/>
    <property type="match status" value="1"/>
</dbReference>
<dbReference type="PANTHER" id="PTHR43649">
    <property type="entry name" value="ARABINOSE-BINDING PROTEIN-RELATED"/>
    <property type="match status" value="1"/>
</dbReference>
<dbReference type="AlphaFoldDB" id="A0A919YNZ3"/>
<keyword evidence="7" id="KW-1185">Reference proteome</keyword>
<evidence type="ECO:0000256" key="4">
    <source>
        <dbReference type="ARBA" id="ARBA00022729"/>
    </source>
</evidence>
<comment type="similarity">
    <text evidence="2">Belongs to the bacterial solute-binding protein 1 family.</text>
</comment>
<protein>
    <submittedName>
        <fullName evidence="6">ABC transporter substrate-binding protein</fullName>
    </submittedName>
</protein>
<evidence type="ECO:0000313" key="7">
    <source>
        <dbReference type="Proteomes" id="UP000683139"/>
    </source>
</evidence>
<proteinExistence type="inferred from homology"/>
<dbReference type="InterPro" id="IPR006059">
    <property type="entry name" value="SBP"/>
</dbReference>
<evidence type="ECO:0000313" key="6">
    <source>
        <dbReference type="EMBL" id="GIP16677.1"/>
    </source>
</evidence>
<evidence type="ECO:0000256" key="5">
    <source>
        <dbReference type="SAM" id="MobiDB-lite"/>
    </source>
</evidence>
<dbReference type="GO" id="GO:0030313">
    <property type="term" value="C:cell envelope"/>
    <property type="evidence" value="ECO:0007669"/>
    <property type="project" value="UniProtKB-SubCell"/>
</dbReference>
<organism evidence="6 7">
    <name type="scientific">Paenibacillus montaniterrae</name>
    <dbReference type="NCBI Taxonomy" id="429341"/>
    <lineage>
        <taxon>Bacteria</taxon>
        <taxon>Bacillati</taxon>
        <taxon>Bacillota</taxon>
        <taxon>Bacilli</taxon>
        <taxon>Bacillales</taxon>
        <taxon>Paenibacillaceae</taxon>
        <taxon>Paenibacillus</taxon>
    </lineage>
</organism>
<feature type="region of interest" description="Disordered" evidence="5">
    <location>
        <begin position="51"/>
        <end position="71"/>
    </location>
</feature>
<dbReference type="PANTHER" id="PTHR43649:SF31">
    <property type="entry name" value="SN-GLYCEROL-3-PHOSPHATE-BINDING PERIPLASMIC PROTEIN UGPB"/>
    <property type="match status" value="1"/>
</dbReference>
<dbReference type="SUPFAM" id="SSF53850">
    <property type="entry name" value="Periplasmic binding protein-like II"/>
    <property type="match status" value="1"/>
</dbReference>
<evidence type="ECO:0000256" key="1">
    <source>
        <dbReference type="ARBA" id="ARBA00004196"/>
    </source>
</evidence>
<comment type="caution">
    <text evidence="6">The sequence shown here is derived from an EMBL/GenBank/DDBJ whole genome shotgun (WGS) entry which is preliminary data.</text>
</comment>
<evidence type="ECO:0000256" key="2">
    <source>
        <dbReference type="ARBA" id="ARBA00008520"/>
    </source>
</evidence>
<name>A0A919YNZ3_9BACL</name>
<dbReference type="Gene3D" id="3.40.190.10">
    <property type="entry name" value="Periplasmic binding protein-like II"/>
    <property type="match status" value="1"/>
</dbReference>
<dbReference type="EMBL" id="BOSE01000003">
    <property type="protein sequence ID" value="GIP16677.1"/>
    <property type="molecule type" value="Genomic_DNA"/>
</dbReference>
<evidence type="ECO:0000256" key="3">
    <source>
        <dbReference type="ARBA" id="ARBA00022448"/>
    </source>
</evidence>
<keyword evidence="3" id="KW-0813">Transport</keyword>
<sequence length="474" mass="51137">MLKVKVTPQSGALLQSKIKSFAGAKKTYVGLTSLIVLSSMLLSACGTNSGAQPSSSPAANTASSSSGANTAKSTEPVEIEFWYGLGGKLGENMQALITKFNESQNEVIVKPVVQGDYSETSQKLQAAIATNSAPAAVLASNVDWAKKGYFLPLDELIAGDPQFNEEDVIQTFLEQGQVNGAQYFLPMYGTTQIMYYRKDAFEKHNIDPATITTWEALAEAAAKMTEKDGSTTTFYGWEPMWGSGNMIDAVLSKGGSILSEDGKTVTIDSEEWVSTWELFRKWIHDDGIMRIHFGGQGWEYWYKTIDDVMQGRAAGYTGSSGDQGDLDFTQIAAMEQPGWEGVGAGAPVAEAILAGIPAGVSAEQQQAAYKWLTFFMSAENTAFWSMNTGYIAVRQSALDTEEYKAYAEENPQSTVPLQQAAHASAPFMDPTGGKITDALTIAADKVQISNTPAAEALKEAKETAQRELDLILNK</sequence>
<gene>
    <name evidence="6" type="primary">ugpB</name>
    <name evidence="6" type="ORF">J40TS1_23190</name>
</gene>
<reference evidence="6" key="1">
    <citation type="submission" date="2021-03" db="EMBL/GenBank/DDBJ databases">
        <title>Antimicrobial resistance genes in bacteria isolated from Japanese honey, and their potential for conferring macrolide and lincosamide resistance in the American foulbrood pathogen Paenibacillus larvae.</title>
        <authorList>
            <person name="Okamoto M."/>
            <person name="Kumagai M."/>
            <person name="Kanamori H."/>
            <person name="Takamatsu D."/>
        </authorList>
    </citation>
    <scope>NUCLEOTIDE SEQUENCE</scope>
    <source>
        <strain evidence="6">J40TS1</strain>
    </source>
</reference>
<dbReference type="CDD" id="cd14748">
    <property type="entry name" value="PBP2_UgpB"/>
    <property type="match status" value="1"/>
</dbReference>
<comment type="subcellular location">
    <subcellularLocation>
        <location evidence="1">Cell envelope</location>
    </subcellularLocation>
</comment>
<dbReference type="InterPro" id="IPR050490">
    <property type="entry name" value="Bact_solute-bd_prot1"/>
</dbReference>
<accession>A0A919YNZ3</accession>